<dbReference type="EMBL" id="LRGB01002890">
    <property type="protein sequence ID" value="KZS05615.1"/>
    <property type="molecule type" value="Genomic_DNA"/>
</dbReference>
<keyword evidence="3" id="KW-1185">Reference proteome</keyword>
<evidence type="ECO:0000313" key="3">
    <source>
        <dbReference type="Proteomes" id="UP000076858"/>
    </source>
</evidence>
<accession>A0A162DC48</accession>
<reference evidence="2 3" key="1">
    <citation type="submission" date="2016-03" db="EMBL/GenBank/DDBJ databases">
        <title>EvidentialGene: Evidence-directed Construction of Genes on Genomes.</title>
        <authorList>
            <person name="Gilbert D.G."/>
            <person name="Choi J.-H."/>
            <person name="Mockaitis K."/>
            <person name="Colbourne J."/>
            <person name="Pfrender M."/>
        </authorList>
    </citation>
    <scope>NUCLEOTIDE SEQUENCE [LARGE SCALE GENOMIC DNA]</scope>
    <source>
        <strain evidence="2 3">Xinb3</strain>
        <tissue evidence="2">Complete organism</tissue>
    </source>
</reference>
<evidence type="ECO:0000313" key="2">
    <source>
        <dbReference type="EMBL" id="KZS05615.1"/>
    </source>
</evidence>
<dbReference type="AlphaFoldDB" id="A0A162DC48"/>
<evidence type="ECO:0000256" key="1">
    <source>
        <dbReference type="SAM" id="MobiDB-lite"/>
    </source>
</evidence>
<gene>
    <name evidence="2" type="ORF">APZ42_031135</name>
</gene>
<protein>
    <submittedName>
        <fullName evidence="2">Uncharacterized protein</fullName>
    </submittedName>
</protein>
<sequence length="531" mass="59885">MNCSGSRDVSHIIKFNRTNFPLCKVGLFVSLEEQEMLTIVHGTTRIPDEVTSIHKIKRCILRLVPNSDESEPGQLVLTNGPEISEWKKKDVLKRRLFLSTIDPNLQNTFLDCKTANEILVMRTSQHLKNAAENKYVWSQVAMAEEGASSRNATRVRLHGTNIKITVPLPNILKCGEKTCQAGRHAKTCTESLSSSILHQSLELTIASAMDGSHGSPNSAHYSFPTFSPSRKEGDKLILKYPGKPTKCPRCEWNTLATNTRAISSIHRHLETAHTLRLVKYWECGVCGFAGDGPTLKGHYQRLHSNHSPSPSIRFAWISSMDGSNRDSSATVISLEEVAATEDERELSVVEIPAIEEYSGNAISSALFTASPILDLGRRRPRTCTADWLPKAQILQDPSSEQPRGNPDKRKRNQNRQMQKAQRKIKQRVLEDHSPSYDDTVQAAEEYLKRTYNRLRPYPQQGHCARELYDTCDWSQPSEDQMNFLNRAPTQQELEAKLRWATKTSSGVSGLECRHLRAMSTLTAFCWKQFVK</sequence>
<dbReference type="Proteomes" id="UP000076858">
    <property type="component" value="Unassembled WGS sequence"/>
</dbReference>
<comment type="caution">
    <text evidence="2">The sequence shown here is derived from an EMBL/GenBank/DDBJ whole genome shotgun (WGS) entry which is preliminary data.</text>
</comment>
<dbReference type="OrthoDB" id="8066685at2759"/>
<organism evidence="2 3">
    <name type="scientific">Daphnia magna</name>
    <dbReference type="NCBI Taxonomy" id="35525"/>
    <lineage>
        <taxon>Eukaryota</taxon>
        <taxon>Metazoa</taxon>
        <taxon>Ecdysozoa</taxon>
        <taxon>Arthropoda</taxon>
        <taxon>Crustacea</taxon>
        <taxon>Branchiopoda</taxon>
        <taxon>Diplostraca</taxon>
        <taxon>Cladocera</taxon>
        <taxon>Anomopoda</taxon>
        <taxon>Daphniidae</taxon>
        <taxon>Daphnia</taxon>
    </lineage>
</organism>
<proteinExistence type="predicted"/>
<name>A0A162DC48_9CRUS</name>
<feature type="region of interest" description="Disordered" evidence="1">
    <location>
        <begin position="386"/>
        <end position="435"/>
    </location>
</feature>